<evidence type="ECO:0000313" key="8">
    <source>
        <dbReference type="EMBL" id="KAL1547557.1"/>
    </source>
</evidence>
<dbReference type="Proteomes" id="UP001567538">
    <property type="component" value="Unassembled WGS sequence"/>
</dbReference>
<name>A0ABD1GTU1_SALDI</name>
<dbReference type="InterPro" id="IPR023211">
    <property type="entry name" value="DNA_pol_palm_dom_sf"/>
</dbReference>
<dbReference type="InterPro" id="IPR043502">
    <property type="entry name" value="DNA/RNA_pol_sf"/>
</dbReference>
<comment type="caution">
    <text evidence="8">The sequence shown here is derived from an EMBL/GenBank/DDBJ whole genome shotgun (WGS) entry which is preliminary data.</text>
</comment>
<dbReference type="PANTHER" id="PTHR45861">
    <property type="entry name" value="DNA POLYMERASE ALPHA CATALYTIC SUBUNIT"/>
    <property type="match status" value="1"/>
</dbReference>
<reference evidence="8 9" key="1">
    <citation type="submission" date="2024-06" db="EMBL/GenBank/DDBJ databases">
        <title>A chromosome level genome sequence of Diviner's sage (Salvia divinorum).</title>
        <authorList>
            <person name="Ford S.A."/>
            <person name="Ro D.-K."/>
            <person name="Ness R.W."/>
            <person name="Phillips M.A."/>
        </authorList>
    </citation>
    <scope>NUCLEOTIDE SEQUENCE [LARGE SCALE GENOMIC DNA]</scope>
    <source>
        <strain evidence="8">SAF-2024a</strain>
        <tissue evidence="8">Leaf</tissue>
    </source>
</reference>
<feature type="domain" description="Zinc finger DNA-directed DNA polymerase family B alpha" evidence="7">
    <location>
        <begin position="319"/>
        <end position="393"/>
    </location>
</feature>
<dbReference type="PRINTS" id="PR00106">
    <property type="entry name" value="DNAPOLB"/>
</dbReference>
<dbReference type="InterPro" id="IPR042087">
    <property type="entry name" value="DNA_pol_B_thumb"/>
</dbReference>
<accession>A0ABD1GTU1</accession>
<evidence type="ECO:0000256" key="1">
    <source>
        <dbReference type="ARBA" id="ARBA00005755"/>
    </source>
</evidence>
<keyword evidence="5 8" id="KW-0239">DNA-directed DNA polymerase</keyword>
<evidence type="ECO:0000259" key="7">
    <source>
        <dbReference type="Pfam" id="PF08996"/>
    </source>
</evidence>
<dbReference type="EMBL" id="JBEAFC010000007">
    <property type="protein sequence ID" value="KAL1547557.1"/>
    <property type="molecule type" value="Genomic_DNA"/>
</dbReference>
<comment type="similarity">
    <text evidence="1">Belongs to the DNA polymerase type-B family.</text>
</comment>
<dbReference type="InterPro" id="IPR017964">
    <property type="entry name" value="DNA-dir_DNA_pol_B_CS"/>
</dbReference>
<dbReference type="SUPFAM" id="SSF56672">
    <property type="entry name" value="DNA/RNA polymerases"/>
    <property type="match status" value="1"/>
</dbReference>
<organism evidence="8 9">
    <name type="scientific">Salvia divinorum</name>
    <name type="common">Maria pastora</name>
    <name type="synonym">Diviner's sage</name>
    <dbReference type="NCBI Taxonomy" id="28513"/>
    <lineage>
        <taxon>Eukaryota</taxon>
        <taxon>Viridiplantae</taxon>
        <taxon>Streptophyta</taxon>
        <taxon>Embryophyta</taxon>
        <taxon>Tracheophyta</taxon>
        <taxon>Spermatophyta</taxon>
        <taxon>Magnoliopsida</taxon>
        <taxon>eudicotyledons</taxon>
        <taxon>Gunneridae</taxon>
        <taxon>Pentapetalae</taxon>
        <taxon>asterids</taxon>
        <taxon>lamiids</taxon>
        <taxon>Lamiales</taxon>
        <taxon>Lamiaceae</taxon>
        <taxon>Nepetoideae</taxon>
        <taxon>Mentheae</taxon>
        <taxon>Salviinae</taxon>
        <taxon>Salvia</taxon>
        <taxon>Salvia subgen. Calosphace</taxon>
    </lineage>
</organism>
<sequence>MMTMTFKLRKDVQKLMLKTTNLLNREQLEIQQQALKLTANSIYGCLGFSNSRFYAKSLAELTTLQGRGILKSTVDLVQNTLNLEFSTRARLLDVIYGDTDSIMIYSGLDDVGKAKSIASKVTQEVNKKYKHIKINLDGLYKRMLLLKKNKYAAVKIEKQKDGTSYEEVIECKGLAMVRCDWSLLSKKLGKFCLRQILSGGSCADVVEMIHNSLTKVLPGLVPLNNTDCMKLHVQEEMRNGQIPLEKYVITKTLTKSLEKYPDSRSEPHVEVARRRKRSGCVSGCSAGDTVPYVICCEQGTGATSSVGIAQLARHPDESASGLAQQYTEADLYRQLTYFCYTLDTINCIGKMEGDMRLVMEKEVARIRPLVEMAASTVERMRDRSAYGWVQLKDCCFSLA</sequence>
<gene>
    <name evidence="8" type="ORF">AAHA92_15898</name>
</gene>
<evidence type="ECO:0000256" key="3">
    <source>
        <dbReference type="ARBA" id="ARBA00022679"/>
    </source>
</evidence>
<evidence type="ECO:0000256" key="4">
    <source>
        <dbReference type="ARBA" id="ARBA00022695"/>
    </source>
</evidence>
<dbReference type="EC" id="2.7.7.7" evidence="2"/>
<keyword evidence="3 8" id="KW-0808">Transferase</keyword>
<dbReference type="PROSITE" id="PS00116">
    <property type="entry name" value="DNA_POLYMERASE_B"/>
    <property type="match status" value="1"/>
</dbReference>
<dbReference type="Gene3D" id="3.90.1600.10">
    <property type="entry name" value="Palm domain of DNA polymerase"/>
    <property type="match status" value="2"/>
</dbReference>
<dbReference type="InterPro" id="IPR006134">
    <property type="entry name" value="DNA-dir_DNA_pol_B_multi_dom"/>
</dbReference>
<feature type="domain" description="DNA-directed DNA polymerase family B multifunctional" evidence="6">
    <location>
        <begin position="4"/>
        <end position="315"/>
    </location>
</feature>
<dbReference type="Gene3D" id="1.10.132.60">
    <property type="entry name" value="DNA polymerase family B, C-terminal domain"/>
    <property type="match status" value="1"/>
</dbReference>
<evidence type="ECO:0000256" key="5">
    <source>
        <dbReference type="ARBA" id="ARBA00022932"/>
    </source>
</evidence>
<evidence type="ECO:0000256" key="2">
    <source>
        <dbReference type="ARBA" id="ARBA00012417"/>
    </source>
</evidence>
<dbReference type="InterPro" id="IPR006172">
    <property type="entry name" value="DNA-dir_DNA_pol_B"/>
</dbReference>
<evidence type="ECO:0000259" key="6">
    <source>
        <dbReference type="Pfam" id="PF00136"/>
    </source>
</evidence>
<keyword evidence="9" id="KW-1185">Reference proteome</keyword>
<dbReference type="AlphaFoldDB" id="A0ABD1GTU1"/>
<keyword evidence="4 8" id="KW-0548">Nucleotidyltransferase</keyword>
<protein>
    <recommendedName>
        <fullName evidence="2">DNA-directed DNA polymerase</fullName>
        <ecNumber evidence="2">2.7.7.7</ecNumber>
    </recommendedName>
</protein>
<dbReference type="GO" id="GO:0003887">
    <property type="term" value="F:DNA-directed DNA polymerase activity"/>
    <property type="evidence" value="ECO:0007669"/>
    <property type="project" value="UniProtKB-KW"/>
</dbReference>
<evidence type="ECO:0000313" key="9">
    <source>
        <dbReference type="Proteomes" id="UP001567538"/>
    </source>
</evidence>
<dbReference type="NCBIfam" id="TIGR00592">
    <property type="entry name" value="pol2"/>
    <property type="match status" value="1"/>
</dbReference>
<dbReference type="Pfam" id="PF00136">
    <property type="entry name" value="DNA_pol_B"/>
    <property type="match status" value="1"/>
</dbReference>
<dbReference type="Pfam" id="PF08996">
    <property type="entry name" value="zf-DNA_Pol"/>
    <property type="match status" value="1"/>
</dbReference>
<proteinExistence type="inferred from homology"/>
<dbReference type="InterPro" id="IPR015088">
    <property type="entry name" value="Znf_DNA-dir_DNA_pol_B_alpha"/>
</dbReference>
<dbReference type="PANTHER" id="PTHR45861:SF1">
    <property type="entry name" value="DNA POLYMERASE ALPHA CATALYTIC SUBUNIT"/>
    <property type="match status" value="1"/>
</dbReference>